<evidence type="ECO:0000313" key="4">
    <source>
        <dbReference type="Proteomes" id="UP000264693"/>
    </source>
</evidence>
<evidence type="ECO:0000313" key="1">
    <source>
        <dbReference type="EMBL" id="AXX87947.1"/>
    </source>
</evidence>
<proteinExistence type="predicted"/>
<reference evidence="3" key="1">
    <citation type="submission" date="2017-09" db="EMBL/GenBank/DDBJ databases">
        <title>Arcobacter canalis sp. nov., a new species isolated from a water canal contaminated with urban sewage.</title>
        <authorList>
            <person name="Perez-Cataluna A."/>
            <person name="Salas-Masso N."/>
            <person name="Figueras M.J."/>
        </authorList>
    </citation>
    <scope>NUCLEOTIDE SEQUENCE [LARGE SCALE GENOMIC DNA]</scope>
    <source>
        <strain evidence="3">CECT 7727</strain>
    </source>
</reference>
<dbReference type="AlphaFoldDB" id="A0A347TMW9"/>
<evidence type="ECO:0000313" key="3">
    <source>
        <dbReference type="Proteomes" id="UP000224740"/>
    </source>
</evidence>
<sequence>MRYLLVFFISANFVFASVFYAKLEPINSYKIKSNVSGKVIFSNEDIEGKKANNSLIIELDSYVDRIDLKQTQNKLESVNSMIEIENKNYGRMKRVSSKSDFEKDNQKLKVINLQTTKADIKIKIANLKDSIKNKKLIEKNNYIYNINVKKDDYVTPGTLLYEAKDLSKGKLEIFVPIDDIERIKSKDIYIDDKKSDIKIAKIYDVADSEHISSYKIELHLSNVKKFSRLVKVEFK</sequence>
<dbReference type="EMBL" id="CP032101">
    <property type="protein sequence ID" value="AXX87947.1"/>
    <property type="molecule type" value="Genomic_DNA"/>
</dbReference>
<keyword evidence="3" id="KW-1185">Reference proteome</keyword>
<dbReference type="Proteomes" id="UP000224740">
    <property type="component" value="Unassembled WGS sequence"/>
</dbReference>
<dbReference type="RefSeq" id="WP_099310390.1">
    <property type="nucleotide sequence ID" value="NZ_CP032101.1"/>
</dbReference>
<dbReference type="EMBL" id="NXAO01000015">
    <property type="protein sequence ID" value="PHO16001.1"/>
    <property type="molecule type" value="Genomic_DNA"/>
</dbReference>
<reference evidence="1 4" key="3">
    <citation type="submission" date="2018-08" db="EMBL/GenBank/DDBJ databases">
        <title>Complete genome of the Arcobacter marinus type strain JCM 15502.</title>
        <authorList>
            <person name="Miller W.G."/>
            <person name="Yee E."/>
            <person name="Huynh S."/>
            <person name="Parker C.T."/>
        </authorList>
    </citation>
    <scope>NUCLEOTIDE SEQUENCE [LARGE SCALE GENOMIC DNA]</scope>
    <source>
        <strain evidence="1 4">JCM 15502</strain>
    </source>
</reference>
<dbReference type="Proteomes" id="UP000264693">
    <property type="component" value="Chromosome"/>
</dbReference>
<reference evidence="2" key="2">
    <citation type="submission" date="2017-09" db="EMBL/GenBank/DDBJ databases">
        <authorList>
            <person name="Perez-Cataluna A."/>
            <person name="Figueras M.J."/>
            <person name="Salas-Masso N."/>
        </authorList>
    </citation>
    <scope>NUCLEOTIDE SEQUENCE</scope>
    <source>
        <strain evidence="2">CECT 7727</strain>
    </source>
</reference>
<evidence type="ECO:0000313" key="2">
    <source>
        <dbReference type="EMBL" id="PHO16001.1"/>
    </source>
</evidence>
<dbReference type="KEGG" id="amar:AMRN_2235"/>
<gene>
    <name evidence="1" type="ORF">AMRN_2235</name>
    <name evidence="2" type="ORF">CPH92_03450</name>
</gene>
<protein>
    <submittedName>
        <fullName evidence="2">HlyD family secretion protein</fullName>
    </submittedName>
    <submittedName>
        <fullName evidence="1">RND family efflux system, membrane fusion protein</fullName>
    </submittedName>
</protein>
<name>A0A347TMW9_9BACT</name>
<organism evidence="1 4">
    <name type="scientific">Malaciobacter marinus</name>
    <dbReference type="NCBI Taxonomy" id="505249"/>
    <lineage>
        <taxon>Bacteria</taxon>
        <taxon>Pseudomonadati</taxon>
        <taxon>Campylobacterota</taxon>
        <taxon>Epsilonproteobacteria</taxon>
        <taxon>Campylobacterales</taxon>
        <taxon>Arcobacteraceae</taxon>
        <taxon>Malaciobacter</taxon>
    </lineage>
</organism>
<accession>A0A347TMW9</accession>